<proteinExistence type="predicted"/>
<evidence type="ECO:0008006" key="4">
    <source>
        <dbReference type="Google" id="ProtNLM"/>
    </source>
</evidence>
<feature type="signal peptide" evidence="1">
    <location>
        <begin position="1"/>
        <end position="26"/>
    </location>
</feature>
<feature type="chain" id="PRO_5043886568" description="Secreted protein" evidence="1">
    <location>
        <begin position="27"/>
        <end position="150"/>
    </location>
</feature>
<evidence type="ECO:0000313" key="3">
    <source>
        <dbReference type="Proteomes" id="UP001497480"/>
    </source>
</evidence>
<keyword evidence="1" id="KW-0732">Signal</keyword>
<protein>
    <recommendedName>
        <fullName evidence="4">Secreted protein</fullName>
    </recommendedName>
</protein>
<evidence type="ECO:0000256" key="1">
    <source>
        <dbReference type="SAM" id="SignalP"/>
    </source>
</evidence>
<keyword evidence="3" id="KW-1185">Reference proteome</keyword>
<reference evidence="2 3" key="1">
    <citation type="submission" date="2024-03" db="EMBL/GenBank/DDBJ databases">
        <authorList>
            <person name="Martinez-Hernandez J."/>
        </authorList>
    </citation>
    <scope>NUCLEOTIDE SEQUENCE [LARGE SCALE GENOMIC DNA]</scope>
</reference>
<gene>
    <name evidence="2" type="ORF">LLUT_LOCUS16049</name>
</gene>
<comment type="caution">
    <text evidence="2">The sequence shown here is derived from an EMBL/GenBank/DDBJ whole genome shotgun (WGS) entry which is preliminary data.</text>
</comment>
<dbReference type="EMBL" id="CAXHTB010000011">
    <property type="protein sequence ID" value="CAL0314989.1"/>
    <property type="molecule type" value="Genomic_DNA"/>
</dbReference>
<dbReference type="Proteomes" id="UP001497480">
    <property type="component" value="Unassembled WGS sequence"/>
</dbReference>
<dbReference type="AlphaFoldDB" id="A0AAV1X078"/>
<evidence type="ECO:0000313" key="2">
    <source>
        <dbReference type="EMBL" id="CAL0314989.1"/>
    </source>
</evidence>
<sequence>MPPFRAYLTCLQLLWVFSLLSHDAISGPPRPALSPKPHSIHIPSTKSSLPAQMRQSAYRAREPCIPPGLGSGTAISRFPCSRQLVLDRSDRVFIIWSKRIRTFACRYQKPMPYHLAILHTALFWTIERGEGDGRSRARRTSRARTRGYSK</sequence>
<organism evidence="2 3">
    <name type="scientific">Lupinus luteus</name>
    <name type="common">European yellow lupine</name>
    <dbReference type="NCBI Taxonomy" id="3873"/>
    <lineage>
        <taxon>Eukaryota</taxon>
        <taxon>Viridiplantae</taxon>
        <taxon>Streptophyta</taxon>
        <taxon>Embryophyta</taxon>
        <taxon>Tracheophyta</taxon>
        <taxon>Spermatophyta</taxon>
        <taxon>Magnoliopsida</taxon>
        <taxon>eudicotyledons</taxon>
        <taxon>Gunneridae</taxon>
        <taxon>Pentapetalae</taxon>
        <taxon>rosids</taxon>
        <taxon>fabids</taxon>
        <taxon>Fabales</taxon>
        <taxon>Fabaceae</taxon>
        <taxon>Papilionoideae</taxon>
        <taxon>50 kb inversion clade</taxon>
        <taxon>genistoids sensu lato</taxon>
        <taxon>core genistoids</taxon>
        <taxon>Genisteae</taxon>
        <taxon>Lupinus</taxon>
    </lineage>
</organism>
<name>A0AAV1X078_LUPLU</name>
<accession>A0AAV1X078</accession>